<evidence type="ECO:0000256" key="11">
    <source>
        <dbReference type="ARBA" id="ARBA00048134"/>
    </source>
</evidence>
<dbReference type="PANTHER" id="PTHR31040">
    <property type="entry name" value="NURIM"/>
    <property type="match status" value="1"/>
</dbReference>
<comment type="similarity">
    <text evidence="3">Belongs to the nurim family.</text>
</comment>
<dbReference type="InterPro" id="IPR033580">
    <property type="entry name" value="Nurim-like"/>
</dbReference>
<dbReference type="GO" id="GO:0032259">
    <property type="term" value="P:methylation"/>
    <property type="evidence" value="ECO:0007669"/>
    <property type="project" value="UniProtKB-KW"/>
</dbReference>
<dbReference type="RefSeq" id="WP_378972259.1">
    <property type="nucleotide sequence ID" value="NZ_JBHTBJ010000019.1"/>
</dbReference>
<evidence type="ECO:0000313" key="14">
    <source>
        <dbReference type="Proteomes" id="UP001596548"/>
    </source>
</evidence>
<keyword evidence="6 13" id="KW-0808">Transferase</keyword>
<evidence type="ECO:0000256" key="5">
    <source>
        <dbReference type="ARBA" id="ARBA00022603"/>
    </source>
</evidence>
<keyword evidence="10 12" id="KW-0472">Membrane</keyword>
<dbReference type="EMBL" id="JBHTBJ010000019">
    <property type="protein sequence ID" value="MFC7277099.1"/>
    <property type="molecule type" value="Genomic_DNA"/>
</dbReference>
<dbReference type="NCBIfam" id="NF045656">
    <property type="entry name" value="MeththiolMtaseMddA"/>
    <property type="match status" value="1"/>
</dbReference>
<comment type="caution">
    <text evidence="13">The sequence shown here is derived from an EMBL/GenBank/DDBJ whole genome shotgun (WGS) entry which is preliminary data.</text>
</comment>
<feature type="transmembrane region" description="Helical" evidence="12">
    <location>
        <begin position="120"/>
        <end position="142"/>
    </location>
</feature>
<evidence type="ECO:0000256" key="12">
    <source>
        <dbReference type="SAM" id="Phobius"/>
    </source>
</evidence>
<comment type="subcellular location">
    <subcellularLocation>
        <location evidence="2">Membrane</location>
        <topology evidence="2">Multi-pass membrane protein</topology>
    </subcellularLocation>
</comment>
<keyword evidence="7" id="KW-0949">S-adenosyl-L-methionine</keyword>
<evidence type="ECO:0000313" key="13">
    <source>
        <dbReference type="EMBL" id="MFC7277099.1"/>
    </source>
</evidence>
<evidence type="ECO:0000256" key="10">
    <source>
        <dbReference type="ARBA" id="ARBA00023136"/>
    </source>
</evidence>
<dbReference type="EC" id="2.1.1.334" evidence="4"/>
<proteinExistence type="inferred from homology"/>
<name>A0ABW2HW31_9ACTN</name>
<dbReference type="Proteomes" id="UP001596548">
    <property type="component" value="Unassembled WGS sequence"/>
</dbReference>
<keyword evidence="9 12" id="KW-1133">Transmembrane helix</keyword>
<feature type="transmembrane region" description="Helical" evidence="12">
    <location>
        <begin position="7"/>
        <end position="30"/>
    </location>
</feature>
<evidence type="ECO:0000256" key="2">
    <source>
        <dbReference type="ARBA" id="ARBA00004141"/>
    </source>
</evidence>
<accession>A0ABW2HW31</accession>
<protein>
    <recommendedName>
        <fullName evidence="4">methanethiol S-methyltransferase</fullName>
        <ecNumber evidence="4">2.1.1.334</ecNumber>
    </recommendedName>
</protein>
<dbReference type="GO" id="GO:0008168">
    <property type="term" value="F:methyltransferase activity"/>
    <property type="evidence" value="ECO:0007669"/>
    <property type="project" value="UniProtKB-KW"/>
</dbReference>
<organism evidence="13 14">
    <name type="scientific">Paractinoplanes rhizophilus</name>
    <dbReference type="NCBI Taxonomy" id="1416877"/>
    <lineage>
        <taxon>Bacteria</taxon>
        <taxon>Bacillati</taxon>
        <taxon>Actinomycetota</taxon>
        <taxon>Actinomycetes</taxon>
        <taxon>Micromonosporales</taxon>
        <taxon>Micromonosporaceae</taxon>
        <taxon>Paractinoplanes</taxon>
    </lineage>
</organism>
<keyword evidence="5 13" id="KW-0489">Methyltransferase</keyword>
<gene>
    <name evidence="13" type="primary">mddA</name>
    <name evidence="13" type="ORF">ACFQS1_24165</name>
</gene>
<sequence>MVRKFYAVAVYALFAAAFLYTAGFLAGVVVPKGIDDGTVRPAWQAALVDLALLGAFALQHTVMARPWFKRGWTRIIPPPVERSTFVLAATAVLILLLWLWQPLPASVWTVGPGWARALLWTLYLAGWAFLFFATFALGHFDLFGLRQALSRKYREPEFREPSVYRYVQHPIMVGFLIAFWAAPDMSVGRLLFAGASTAYIMVGVRFEEHDLRQQLGAPYADYAARVPRFIPRPPRKSAREAVTRDHAAADR</sequence>
<dbReference type="PANTHER" id="PTHR31040:SF1">
    <property type="entry name" value="NURIM"/>
    <property type="match status" value="1"/>
</dbReference>
<evidence type="ECO:0000256" key="1">
    <source>
        <dbReference type="ARBA" id="ARBA00002096"/>
    </source>
</evidence>
<evidence type="ECO:0000256" key="7">
    <source>
        <dbReference type="ARBA" id="ARBA00022691"/>
    </source>
</evidence>
<feature type="transmembrane region" description="Helical" evidence="12">
    <location>
        <begin position="42"/>
        <end position="62"/>
    </location>
</feature>
<evidence type="ECO:0000256" key="6">
    <source>
        <dbReference type="ARBA" id="ARBA00022679"/>
    </source>
</evidence>
<feature type="transmembrane region" description="Helical" evidence="12">
    <location>
        <begin position="83"/>
        <end position="100"/>
    </location>
</feature>
<feature type="transmembrane region" description="Helical" evidence="12">
    <location>
        <begin position="163"/>
        <end position="181"/>
    </location>
</feature>
<keyword evidence="8 12" id="KW-0812">Transmembrane</keyword>
<comment type="catalytic activity">
    <reaction evidence="11">
        <text>methanethiol + S-adenosyl-L-methionine = dimethyl sulfide + S-adenosyl-L-homocysteine + H(+)</text>
        <dbReference type="Rhea" id="RHEA:50428"/>
        <dbReference type="ChEBI" id="CHEBI:15378"/>
        <dbReference type="ChEBI" id="CHEBI:16007"/>
        <dbReference type="ChEBI" id="CHEBI:17437"/>
        <dbReference type="ChEBI" id="CHEBI:57856"/>
        <dbReference type="ChEBI" id="CHEBI:59789"/>
        <dbReference type="EC" id="2.1.1.334"/>
    </reaction>
</comment>
<reference evidence="14" key="1">
    <citation type="journal article" date="2019" name="Int. J. Syst. Evol. Microbiol.">
        <title>The Global Catalogue of Microorganisms (GCM) 10K type strain sequencing project: providing services to taxonomists for standard genome sequencing and annotation.</title>
        <authorList>
            <consortium name="The Broad Institute Genomics Platform"/>
            <consortium name="The Broad Institute Genome Sequencing Center for Infectious Disease"/>
            <person name="Wu L."/>
            <person name="Ma J."/>
        </authorList>
    </citation>
    <scope>NUCLEOTIDE SEQUENCE [LARGE SCALE GENOMIC DNA]</scope>
    <source>
        <strain evidence="14">XZYJT-10</strain>
    </source>
</reference>
<dbReference type="Gene3D" id="1.20.120.1630">
    <property type="match status" value="1"/>
</dbReference>
<dbReference type="InterPro" id="IPR054700">
    <property type="entry name" value="MddA"/>
</dbReference>
<keyword evidence="14" id="KW-1185">Reference proteome</keyword>
<evidence type="ECO:0000256" key="9">
    <source>
        <dbReference type="ARBA" id="ARBA00022989"/>
    </source>
</evidence>
<evidence type="ECO:0000256" key="3">
    <source>
        <dbReference type="ARBA" id="ARBA00010631"/>
    </source>
</evidence>
<evidence type="ECO:0000256" key="8">
    <source>
        <dbReference type="ARBA" id="ARBA00022692"/>
    </source>
</evidence>
<evidence type="ECO:0000256" key="4">
    <source>
        <dbReference type="ARBA" id="ARBA00012149"/>
    </source>
</evidence>
<comment type="function">
    <text evidence="1">Catalyzes the methylation of methanethiol (MeSH) to yield dimethylsulphide (DMS).</text>
</comment>